<evidence type="ECO:0000313" key="2">
    <source>
        <dbReference type="EMBL" id="KAG1370269.1"/>
    </source>
</evidence>
<feature type="region of interest" description="Disordered" evidence="1">
    <location>
        <begin position="70"/>
        <end position="96"/>
    </location>
</feature>
<dbReference type="AlphaFoldDB" id="A0A8K0ND32"/>
<feature type="region of interest" description="Disordered" evidence="1">
    <location>
        <begin position="1"/>
        <end position="45"/>
    </location>
</feature>
<proteinExistence type="predicted"/>
<accession>A0A8K0ND32</accession>
<protein>
    <submittedName>
        <fullName evidence="2">Uncharacterized protein</fullName>
    </submittedName>
</protein>
<comment type="caution">
    <text evidence="2">The sequence shown here is derived from an EMBL/GenBank/DDBJ whole genome shotgun (WGS) entry which is preliminary data.</text>
</comment>
<dbReference type="Proteomes" id="UP000797356">
    <property type="component" value="Chromosome 15"/>
</dbReference>
<evidence type="ECO:0000256" key="1">
    <source>
        <dbReference type="SAM" id="MobiDB-lite"/>
    </source>
</evidence>
<gene>
    <name evidence="2" type="ORF">COCNU_15G006350</name>
</gene>
<feature type="compositionally biased region" description="Polar residues" evidence="1">
    <location>
        <begin position="31"/>
        <end position="45"/>
    </location>
</feature>
<reference evidence="2" key="1">
    <citation type="journal article" date="2017" name="Gigascience">
        <title>The genome draft of coconut (Cocos nucifera).</title>
        <authorList>
            <person name="Xiao Y."/>
            <person name="Xu P."/>
            <person name="Fan H."/>
            <person name="Baudouin L."/>
            <person name="Xia W."/>
            <person name="Bocs S."/>
            <person name="Xu J."/>
            <person name="Li Q."/>
            <person name="Guo A."/>
            <person name="Zhou L."/>
            <person name="Li J."/>
            <person name="Wu Y."/>
            <person name="Ma Z."/>
            <person name="Armero A."/>
            <person name="Issali A.E."/>
            <person name="Liu N."/>
            <person name="Peng M."/>
            <person name="Yang Y."/>
        </authorList>
    </citation>
    <scope>NUCLEOTIDE SEQUENCE</scope>
    <source>
        <tissue evidence="2">Spear leaf of Hainan Tall coconut</tissue>
    </source>
</reference>
<dbReference type="OrthoDB" id="1932391at2759"/>
<feature type="compositionally biased region" description="Low complexity" evidence="1">
    <location>
        <begin position="75"/>
        <end position="96"/>
    </location>
</feature>
<keyword evidence="3" id="KW-1185">Reference proteome</keyword>
<reference evidence="2" key="2">
    <citation type="submission" date="2019-07" db="EMBL/GenBank/DDBJ databases">
        <authorList>
            <person name="Yang Y."/>
            <person name="Bocs S."/>
            <person name="Baudouin L."/>
        </authorList>
    </citation>
    <scope>NUCLEOTIDE SEQUENCE</scope>
    <source>
        <tissue evidence="2">Spear leaf of Hainan Tall coconut</tissue>
    </source>
</reference>
<evidence type="ECO:0000313" key="3">
    <source>
        <dbReference type="Proteomes" id="UP000797356"/>
    </source>
</evidence>
<organism evidence="2 3">
    <name type="scientific">Cocos nucifera</name>
    <name type="common">Coconut palm</name>
    <dbReference type="NCBI Taxonomy" id="13894"/>
    <lineage>
        <taxon>Eukaryota</taxon>
        <taxon>Viridiplantae</taxon>
        <taxon>Streptophyta</taxon>
        <taxon>Embryophyta</taxon>
        <taxon>Tracheophyta</taxon>
        <taxon>Spermatophyta</taxon>
        <taxon>Magnoliopsida</taxon>
        <taxon>Liliopsida</taxon>
        <taxon>Arecaceae</taxon>
        <taxon>Arecoideae</taxon>
        <taxon>Cocoseae</taxon>
        <taxon>Attaleinae</taxon>
        <taxon>Cocos</taxon>
    </lineage>
</organism>
<sequence length="96" mass="10478">MASNFVNAGEQREEEHNHHHHQVPSPRTIRRTWSSNPSSCGHGSATTVPKCVCAPATHARSFKCRLHRVNTQGHSQPSTPAPAVSTTSSTWTVEAQ</sequence>
<name>A0A8K0ND32_COCNU</name>
<dbReference type="EMBL" id="CM017886">
    <property type="protein sequence ID" value="KAG1370269.1"/>
    <property type="molecule type" value="Genomic_DNA"/>
</dbReference>